<comment type="caution">
    <text evidence="2">The sequence shown here is derived from an EMBL/GenBank/DDBJ whole genome shotgun (WGS) entry which is preliminary data.</text>
</comment>
<dbReference type="EMBL" id="CM026431">
    <property type="protein sequence ID" value="KAG0558042.1"/>
    <property type="molecule type" value="Genomic_DNA"/>
</dbReference>
<proteinExistence type="predicted"/>
<feature type="compositionally biased region" description="Polar residues" evidence="1">
    <location>
        <begin position="63"/>
        <end position="74"/>
    </location>
</feature>
<reference evidence="2" key="1">
    <citation type="submission" date="2020-06" db="EMBL/GenBank/DDBJ databases">
        <title>WGS assembly of Ceratodon purpureus strain R40.</title>
        <authorList>
            <person name="Carey S.B."/>
            <person name="Jenkins J."/>
            <person name="Shu S."/>
            <person name="Lovell J.T."/>
            <person name="Sreedasyam A."/>
            <person name="Maumus F."/>
            <person name="Tiley G.P."/>
            <person name="Fernandez-Pozo N."/>
            <person name="Barry K."/>
            <person name="Chen C."/>
            <person name="Wang M."/>
            <person name="Lipzen A."/>
            <person name="Daum C."/>
            <person name="Saski C.A."/>
            <person name="Payton A.C."/>
            <person name="Mcbreen J.C."/>
            <person name="Conrad R.E."/>
            <person name="Kollar L.M."/>
            <person name="Olsson S."/>
            <person name="Huttunen S."/>
            <person name="Landis J.B."/>
            <person name="Wickett N.J."/>
            <person name="Johnson M.G."/>
            <person name="Rensing S.A."/>
            <person name="Grimwood J."/>
            <person name="Schmutz J."/>
            <person name="Mcdaniel S.F."/>
        </authorList>
    </citation>
    <scope>NUCLEOTIDE SEQUENCE</scope>
    <source>
        <strain evidence="2">R40</strain>
    </source>
</reference>
<feature type="region of interest" description="Disordered" evidence="1">
    <location>
        <begin position="111"/>
        <end position="133"/>
    </location>
</feature>
<evidence type="ECO:0000313" key="2">
    <source>
        <dbReference type="EMBL" id="KAG0558042.1"/>
    </source>
</evidence>
<sequence>MRAEYAPRISEKEQETKEFTATVEASERHYAGLSAHLNDLEFKTSEQPEESERLWSDLTHVQQQLEGTESQSITLRRDLEKAEEQKSDAEQRMNECIRGVEEAEHMRKIAERDSKRAIEAAEKSRAEEAAEER</sequence>
<evidence type="ECO:0000313" key="3">
    <source>
        <dbReference type="Proteomes" id="UP000822688"/>
    </source>
</evidence>
<dbReference type="Proteomes" id="UP000822688">
    <property type="component" value="Chromosome 10"/>
</dbReference>
<feature type="compositionally biased region" description="Basic and acidic residues" evidence="1">
    <location>
        <begin position="75"/>
        <end position="92"/>
    </location>
</feature>
<dbReference type="AlphaFoldDB" id="A0A8T0GLY0"/>
<gene>
    <name evidence="2" type="ORF">KC19_10G000200</name>
</gene>
<name>A0A8T0GLY0_CERPU</name>
<feature type="region of interest" description="Disordered" evidence="1">
    <location>
        <begin position="63"/>
        <end position="92"/>
    </location>
</feature>
<organism evidence="2 3">
    <name type="scientific">Ceratodon purpureus</name>
    <name type="common">Fire moss</name>
    <name type="synonym">Dicranum purpureum</name>
    <dbReference type="NCBI Taxonomy" id="3225"/>
    <lineage>
        <taxon>Eukaryota</taxon>
        <taxon>Viridiplantae</taxon>
        <taxon>Streptophyta</taxon>
        <taxon>Embryophyta</taxon>
        <taxon>Bryophyta</taxon>
        <taxon>Bryophytina</taxon>
        <taxon>Bryopsida</taxon>
        <taxon>Dicranidae</taxon>
        <taxon>Pseudoditrichales</taxon>
        <taxon>Ditrichaceae</taxon>
        <taxon>Ceratodon</taxon>
    </lineage>
</organism>
<keyword evidence="3" id="KW-1185">Reference proteome</keyword>
<accession>A0A8T0GLY0</accession>
<protein>
    <submittedName>
        <fullName evidence="2">Uncharacterized protein</fullName>
    </submittedName>
</protein>
<evidence type="ECO:0000256" key="1">
    <source>
        <dbReference type="SAM" id="MobiDB-lite"/>
    </source>
</evidence>